<dbReference type="InterPro" id="IPR029058">
    <property type="entry name" value="AB_hydrolase_fold"/>
</dbReference>
<keyword evidence="2" id="KW-1185">Reference proteome</keyword>
<dbReference type="InterPro" id="IPR010662">
    <property type="entry name" value="RBBP9/YdeN"/>
</dbReference>
<evidence type="ECO:0000313" key="2">
    <source>
        <dbReference type="Proteomes" id="UP001139193"/>
    </source>
</evidence>
<name>A0A9X2AIX5_9BACT</name>
<sequence>MQENTRVFIVPGLGSSGPDHWQTYFERTQPDFTRIEQREWDVPDRAEWVARLEDALDGEDLSQVVLVAHSLGCVTVAHWAEQYGHRIKGALLVAPSDVETAHYAAFPTTGFGPMPLARLPFPSKVVFSQNDEWVTPARARQFAEAWGSELVDIGEAGHINTASGYGPWPAGLALLESMV</sequence>
<proteinExistence type="predicted"/>
<reference evidence="1" key="1">
    <citation type="submission" date="2022-03" db="EMBL/GenBank/DDBJ databases">
        <title>Bacterial whole genome sequence for Hymenobacter sp. DH14.</title>
        <authorList>
            <person name="Le V."/>
        </authorList>
    </citation>
    <scope>NUCLEOTIDE SEQUENCE</scope>
    <source>
        <strain evidence="1">DH14</strain>
    </source>
</reference>
<keyword evidence="1" id="KW-0378">Hydrolase</keyword>
<accession>A0A9X2AIX5</accession>
<dbReference type="RefSeq" id="WP_241936420.1">
    <property type="nucleotide sequence ID" value="NZ_JALBGC010000003.1"/>
</dbReference>
<evidence type="ECO:0000313" key="1">
    <source>
        <dbReference type="EMBL" id="MCI1188154.1"/>
    </source>
</evidence>
<dbReference type="Pfam" id="PF06821">
    <property type="entry name" value="Ser_hydrolase"/>
    <property type="match status" value="1"/>
</dbReference>
<gene>
    <name evidence="1" type="ORF">MON38_12060</name>
</gene>
<dbReference type="SUPFAM" id="SSF53474">
    <property type="entry name" value="alpha/beta-Hydrolases"/>
    <property type="match status" value="1"/>
</dbReference>
<dbReference type="Proteomes" id="UP001139193">
    <property type="component" value="Unassembled WGS sequence"/>
</dbReference>
<dbReference type="Gene3D" id="3.40.50.1820">
    <property type="entry name" value="alpha/beta hydrolase"/>
    <property type="match status" value="1"/>
</dbReference>
<dbReference type="AlphaFoldDB" id="A0A9X2AIX5"/>
<protein>
    <submittedName>
        <fullName evidence="1">Alpha/beta hydrolase</fullName>
    </submittedName>
</protein>
<comment type="caution">
    <text evidence="1">The sequence shown here is derived from an EMBL/GenBank/DDBJ whole genome shotgun (WGS) entry which is preliminary data.</text>
</comment>
<dbReference type="EMBL" id="JALBGC010000003">
    <property type="protein sequence ID" value="MCI1188154.1"/>
    <property type="molecule type" value="Genomic_DNA"/>
</dbReference>
<dbReference type="GO" id="GO:0016787">
    <property type="term" value="F:hydrolase activity"/>
    <property type="evidence" value="ECO:0007669"/>
    <property type="project" value="UniProtKB-KW"/>
</dbReference>
<organism evidence="1 2">
    <name type="scientific">Hymenobacter cyanobacteriorum</name>
    <dbReference type="NCBI Taxonomy" id="2926463"/>
    <lineage>
        <taxon>Bacteria</taxon>
        <taxon>Pseudomonadati</taxon>
        <taxon>Bacteroidota</taxon>
        <taxon>Cytophagia</taxon>
        <taxon>Cytophagales</taxon>
        <taxon>Hymenobacteraceae</taxon>
        <taxon>Hymenobacter</taxon>
    </lineage>
</organism>